<feature type="compositionally biased region" description="Basic and acidic residues" evidence="1">
    <location>
        <begin position="33"/>
        <end position="47"/>
    </location>
</feature>
<feature type="compositionally biased region" description="Basic and acidic residues" evidence="1">
    <location>
        <begin position="248"/>
        <end position="265"/>
    </location>
</feature>
<evidence type="ECO:0000313" key="3">
    <source>
        <dbReference type="Proteomes" id="UP001443914"/>
    </source>
</evidence>
<sequence length="496" mass="56447">MTRTRKQSQNNHGGDHEVEHHSPLEQVPESGFNEEHEQSATHKDQHVPFEINEEDDSEVGHDEGIDELSKTVKVQLRRLHKKYVASLTELWCEMRTSLRSSFNDQYRALIQENVRVFTSIVRSAVEELEDSQSQWLNMVIREIKRLLNDTQTILSGGMTREIIRQLGPMIEKHNNVNERMVGLLEERLYEIGARNGDNTRRGRTGSQYGDMGFPQANETMPPPNEVPHRSPNLWSSRPRGFEFGQTSRPHETPPSRERPEFRRYVDRSTRDTMGAIFTPDEDPLFESAPNARNSPPFPQGGHQGVEPPPAGWYAGRQQPNHPNQGHPAHMDAGVGYGNPYPYGPNLNHPGYQSPNPRGAAPYNPVPCHDPIQGEAYQAPPAPWMAHVENMIENIVGSSAIRESRGMGSKPYPDWIDRNNPYPQGFRIPDFTLFSGDDNVSAVEHLIRFINQCREAADNGYLKLRLFPSSLTGTTFSWYINVQPNSILDWEMMKAQF</sequence>
<dbReference type="Proteomes" id="UP001443914">
    <property type="component" value="Unassembled WGS sequence"/>
</dbReference>
<reference evidence="2" key="1">
    <citation type="submission" date="2024-03" db="EMBL/GenBank/DDBJ databases">
        <title>WGS assembly of Saponaria officinalis var. Norfolk2.</title>
        <authorList>
            <person name="Jenkins J."/>
            <person name="Shu S."/>
            <person name="Grimwood J."/>
            <person name="Barry K."/>
            <person name="Goodstein D."/>
            <person name="Schmutz J."/>
            <person name="Leebens-Mack J."/>
            <person name="Osbourn A."/>
        </authorList>
    </citation>
    <scope>NUCLEOTIDE SEQUENCE [LARGE SCALE GENOMIC DNA]</scope>
    <source>
        <strain evidence="2">JIC</strain>
    </source>
</reference>
<evidence type="ECO:0000256" key="1">
    <source>
        <dbReference type="SAM" id="MobiDB-lite"/>
    </source>
</evidence>
<evidence type="ECO:0000313" key="2">
    <source>
        <dbReference type="EMBL" id="KAK9683699.1"/>
    </source>
</evidence>
<dbReference type="AlphaFoldDB" id="A0AAW1I568"/>
<dbReference type="PANTHER" id="PTHR33223">
    <property type="entry name" value="CCHC-TYPE DOMAIN-CONTAINING PROTEIN"/>
    <property type="match status" value="1"/>
</dbReference>
<accession>A0AAW1I568</accession>
<gene>
    <name evidence="2" type="ORF">RND81_10G159000</name>
</gene>
<comment type="caution">
    <text evidence="2">The sequence shown here is derived from an EMBL/GenBank/DDBJ whole genome shotgun (WGS) entry which is preliminary data.</text>
</comment>
<feature type="region of interest" description="Disordered" evidence="1">
    <location>
        <begin position="284"/>
        <end position="335"/>
    </location>
</feature>
<feature type="region of interest" description="Disordered" evidence="1">
    <location>
        <begin position="1"/>
        <end position="49"/>
    </location>
</feature>
<name>A0AAW1I568_SAPOF</name>
<feature type="region of interest" description="Disordered" evidence="1">
    <location>
        <begin position="195"/>
        <end position="265"/>
    </location>
</feature>
<dbReference type="PANTHER" id="PTHR33223:SF6">
    <property type="entry name" value="CCHC-TYPE DOMAIN-CONTAINING PROTEIN"/>
    <property type="match status" value="1"/>
</dbReference>
<organism evidence="2 3">
    <name type="scientific">Saponaria officinalis</name>
    <name type="common">Common soapwort</name>
    <name type="synonym">Lychnis saponaria</name>
    <dbReference type="NCBI Taxonomy" id="3572"/>
    <lineage>
        <taxon>Eukaryota</taxon>
        <taxon>Viridiplantae</taxon>
        <taxon>Streptophyta</taxon>
        <taxon>Embryophyta</taxon>
        <taxon>Tracheophyta</taxon>
        <taxon>Spermatophyta</taxon>
        <taxon>Magnoliopsida</taxon>
        <taxon>eudicotyledons</taxon>
        <taxon>Gunneridae</taxon>
        <taxon>Pentapetalae</taxon>
        <taxon>Caryophyllales</taxon>
        <taxon>Caryophyllaceae</taxon>
        <taxon>Caryophylleae</taxon>
        <taxon>Saponaria</taxon>
    </lineage>
</organism>
<feature type="compositionally biased region" description="Basic and acidic residues" evidence="1">
    <location>
        <begin position="13"/>
        <end position="23"/>
    </location>
</feature>
<dbReference type="EMBL" id="JBDFQZ010000010">
    <property type="protein sequence ID" value="KAK9683699.1"/>
    <property type="molecule type" value="Genomic_DNA"/>
</dbReference>
<keyword evidence="3" id="KW-1185">Reference proteome</keyword>
<proteinExistence type="predicted"/>
<protein>
    <submittedName>
        <fullName evidence="2">Uncharacterized protein</fullName>
    </submittedName>
</protein>